<evidence type="ECO:0000256" key="3">
    <source>
        <dbReference type="RuleBase" id="RU000363"/>
    </source>
</evidence>
<gene>
    <name evidence="4" type="ORF">US90_C0006G0055</name>
</gene>
<dbReference type="Pfam" id="PF00106">
    <property type="entry name" value="adh_short"/>
    <property type="match status" value="1"/>
</dbReference>
<accession>A0A0G0JV41</accession>
<name>A0A0G0JV41_9BACT</name>
<dbReference type="CDD" id="cd05233">
    <property type="entry name" value="SDR_c"/>
    <property type="match status" value="1"/>
</dbReference>
<protein>
    <recommendedName>
        <fullName evidence="6">Short-chain dehydrogenase/reductase SDR</fullName>
    </recommendedName>
</protein>
<dbReference type="STRING" id="1618490.US90_C0006G0055"/>
<dbReference type="AlphaFoldDB" id="A0A0G0JV41"/>
<dbReference type="PRINTS" id="PR00081">
    <property type="entry name" value="GDHRDH"/>
</dbReference>
<evidence type="ECO:0000256" key="2">
    <source>
        <dbReference type="ARBA" id="ARBA00023002"/>
    </source>
</evidence>
<dbReference type="PRINTS" id="PR00080">
    <property type="entry name" value="SDRFAMILY"/>
</dbReference>
<dbReference type="GO" id="GO:0016491">
    <property type="term" value="F:oxidoreductase activity"/>
    <property type="evidence" value="ECO:0007669"/>
    <property type="project" value="UniProtKB-KW"/>
</dbReference>
<evidence type="ECO:0000313" key="5">
    <source>
        <dbReference type="Proteomes" id="UP000034406"/>
    </source>
</evidence>
<comment type="similarity">
    <text evidence="1 3">Belongs to the short-chain dehydrogenases/reductases (SDR) family.</text>
</comment>
<dbReference type="InterPro" id="IPR002347">
    <property type="entry name" value="SDR_fam"/>
</dbReference>
<comment type="caution">
    <text evidence="4">The sequence shown here is derived from an EMBL/GenBank/DDBJ whole genome shotgun (WGS) entry which is preliminary data.</text>
</comment>
<dbReference type="Proteomes" id="UP000034406">
    <property type="component" value="Unassembled WGS sequence"/>
</dbReference>
<evidence type="ECO:0000256" key="1">
    <source>
        <dbReference type="ARBA" id="ARBA00006484"/>
    </source>
</evidence>
<reference evidence="4 5" key="1">
    <citation type="journal article" date="2015" name="Nature">
        <title>rRNA introns, odd ribosomes, and small enigmatic genomes across a large radiation of phyla.</title>
        <authorList>
            <person name="Brown C.T."/>
            <person name="Hug L.A."/>
            <person name="Thomas B.C."/>
            <person name="Sharon I."/>
            <person name="Castelle C.J."/>
            <person name="Singh A."/>
            <person name="Wilkins M.J."/>
            <person name="Williams K.H."/>
            <person name="Banfield J.F."/>
        </authorList>
    </citation>
    <scope>NUCLEOTIDE SEQUENCE [LARGE SCALE GENOMIC DNA]</scope>
</reference>
<dbReference type="Gene3D" id="3.40.50.720">
    <property type="entry name" value="NAD(P)-binding Rossmann-like Domain"/>
    <property type="match status" value="1"/>
</dbReference>
<dbReference type="InterPro" id="IPR036291">
    <property type="entry name" value="NAD(P)-bd_dom_sf"/>
</dbReference>
<dbReference type="SUPFAM" id="SSF51735">
    <property type="entry name" value="NAD(P)-binding Rossmann-fold domains"/>
    <property type="match status" value="1"/>
</dbReference>
<dbReference type="PANTHER" id="PTHR44196:SF1">
    <property type="entry name" value="DEHYDROGENASE_REDUCTASE SDR FAMILY MEMBER 7B"/>
    <property type="match status" value="1"/>
</dbReference>
<dbReference type="EMBL" id="LBUT01000006">
    <property type="protein sequence ID" value="KKQ70502.1"/>
    <property type="molecule type" value="Genomic_DNA"/>
</dbReference>
<evidence type="ECO:0000313" key="4">
    <source>
        <dbReference type="EMBL" id="KKQ70502.1"/>
    </source>
</evidence>
<sequence>MKSVVVITGGANGLGRELVAMLSPKHHVIVLDIDGHSLSRVAKKFSAQPFVCDISNWLAVESAIGEITQKYKKIDYLINCAGIYLQGQLTTNDPKKIKKVFEVNTLGTVNLCRFVAPIMKKQKSGTIINIISQAALYPCESRSVYHASKWAIDGFTKSLQPELAPYGIKVIGIYPGLMDTKFLTHSGFKRNMDSAIHPEEVAHLIEFIFKLPPHLTIPEIGIKHLDHY</sequence>
<keyword evidence="2" id="KW-0560">Oxidoreductase</keyword>
<dbReference type="GO" id="GO:0016020">
    <property type="term" value="C:membrane"/>
    <property type="evidence" value="ECO:0007669"/>
    <property type="project" value="TreeGrafter"/>
</dbReference>
<organism evidence="4 5">
    <name type="scientific">Candidatus Shapirobacteria bacterium GW2011_GWE2_38_30</name>
    <dbReference type="NCBI Taxonomy" id="1618490"/>
    <lineage>
        <taxon>Bacteria</taxon>
        <taxon>Candidatus Shapironibacteriota</taxon>
    </lineage>
</organism>
<dbReference type="PANTHER" id="PTHR44196">
    <property type="entry name" value="DEHYDROGENASE/REDUCTASE SDR FAMILY MEMBER 7B"/>
    <property type="match status" value="1"/>
</dbReference>
<evidence type="ECO:0008006" key="6">
    <source>
        <dbReference type="Google" id="ProtNLM"/>
    </source>
</evidence>
<proteinExistence type="inferred from homology"/>